<evidence type="ECO:0008006" key="5">
    <source>
        <dbReference type="Google" id="ProtNLM"/>
    </source>
</evidence>
<keyword evidence="4" id="KW-1185">Reference proteome</keyword>
<proteinExistence type="predicted"/>
<dbReference type="RefSeq" id="WP_216567872.1">
    <property type="nucleotide sequence ID" value="NZ_JAHMHK010000003.1"/>
</dbReference>
<feature type="coiled-coil region" evidence="1">
    <location>
        <begin position="299"/>
        <end position="326"/>
    </location>
</feature>
<dbReference type="EMBL" id="JAHMHK010000003">
    <property type="protein sequence ID" value="MBU4693751.1"/>
    <property type="molecule type" value="Genomic_DNA"/>
</dbReference>
<evidence type="ECO:0000313" key="4">
    <source>
        <dbReference type="Proteomes" id="UP000812267"/>
    </source>
</evidence>
<name>A0ABS6DSH0_9MOLU</name>
<dbReference type="Proteomes" id="UP000812267">
    <property type="component" value="Unassembled WGS sequence"/>
</dbReference>
<gene>
    <name evidence="3" type="ORF">KQ878_02535</name>
</gene>
<evidence type="ECO:0000256" key="1">
    <source>
        <dbReference type="SAM" id="Coils"/>
    </source>
</evidence>
<sequence>MKQKFKFFVGLLSPILPATMLTAACSQTSKQNSDLKQNSHQNLELTETQKIKKIFAEFIEIINKIKQKFGSNQEQFLNKNTRFSKFSSEFSLLNNKDDSESVLLLIKKFSDITTVGNYILAKNEYANWSHDHKDLYEEWFESNAGVELVKNSLGIIDDAKIQIQTNTKKISLENNANSIWAFEDYLNDLGNKNFEDKTIQEKLTRLKNFFNDYIYNNDKWDEDQHDSLHNKENHSSDNHTHTHSHATLNITLNSIRQNKEFVEEFVKVLNLRKDFEKLSDQKKREYWLTNLFDKIKFDKENLLKIANEAEQELELQRQLAIKALDKIKAIENIINPS</sequence>
<reference evidence="3" key="1">
    <citation type="submission" date="2021-06" db="EMBL/GenBank/DDBJ databases">
        <title>Novel Mycoplasma species detected in California sea lions (Zalophus californianus) from the USA.</title>
        <authorList>
            <person name="Volokhov D.V."/>
            <person name="Furtak V.A."/>
            <person name="Zagorodnyaya T.A."/>
        </authorList>
    </citation>
    <scope>NUCLEOTIDE SEQUENCE [LARGE SCALE GENOMIC DNA]</scope>
    <source>
        <strain evidence="3">CSL 4779</strain>
    </source>
</reference>
<evidence type="ECO:0000313" key="3">
    <source>
        <dbReference type="EMBL" id="MBU4693751.1"/>
    </source>
</evidence>
<accession>A0ABS6DSH0</accession>
<keyword evidence="2" id="KW-0732">Signal</keyword>
<organism evidence="3 4">
    <name type="scientific">Mycoplasma zalophidermidis</name>
    <dbReference type="NCBI Taxonomy" id="398174"/>
    <lineage>
        <taxon>Bacteria</taxon>
        <taxon>Bacillati</taxon>
        <taxon>Mycoplasmatota</taxon>
        <taxon>Mollicutes</taxon>
        <taxon>Mycoplasmataceae</taxon>
        <taxon>Mycoplasma</taxon>
    </lineage>
</organism>
<evidence type="ECO:0000256" key="2">
    <source>
        <dbReference type="SAM" id="SignalP"/>
    </source>
</evidence>
<comment type="caution">
    <text evidence="3">The sequence shown here is derived from an EMBL/GenBank/DDBJ whole genome shotgun (WGS) entry which is preliminary data.</text>
</comment>
<feature type="chain" id="PRO_5045206416" description="Lipoprotein" evidence="2">
    <location>
        <begin position="24"/>
        <end position="337"/>
    </location>
</feature>
<protein>
    <recommendedName>
        <fullName evidence="5">Lipoprotein</fullName>
    </recommendedName>
</protein>
<feature type="signal peptide" evidence="2">
    <location>
        <begin position="1"/>
        <end position="23"/>
    </location>
</feature>
<keyword evidence="1" id="KW-0175">Coiled coil</keyword>
<dbReference type="PROSITE" id="PS51257">
    <property type="entry name" value="PROKAR_LIPOPROTEIN"/>
    <property type="match status" value="1"/>
</dbReference>
<dbReference type="NCBIfam" id="NF045961">
    <property type="entry name" value="MAG5150_fam_LP"/>
    <property type="match status" value="1"/>
</dbReference>